<keyword evidence="6 7" id="KW-0539">Nucleus</keyword>
<dbReference type="eggNOG" id="KOG2423">
    <property type="taxonomic scope" value="Eukaryota"/>
</dbReference>
<evidence type="ECO:0000256" key="8">
    <source>
        <dbReference type="SAM" id="MobiDB-lite"/>
    </source>
</evidence>
<evidence type="ECO:0000313" key="10">
    <source>
        <dbReference type="EMBL" id="EMF17547.1"/>
    </source>
</evidence>
<evidence type="ECO:0000256" key="6">
    <source>
        <dbReference type="ARBA" id="ARBA00023242"/>
    </source>
</evidence>
<comment type="function">
    <text evidence="1 7">GTPase that associates with pre-60S ribosomal subunits in the nucleolus and is required for their nuclear export and maturation.</text>
</comment>
<dbReference type="GO" id="GO:0005730">
    <property type="term" value="C:nucleolus"/>
    <property type="evidence" value="ECO:0007669"/>
    <property type="project" value="UniProtKB-SubCell"/>
</dbReference>
<sequence length="607" mass="68024">MGSGKKEAARKVRQGKTGDGMGNVKTKGENFYRSAKKVKTLNMFKEGRATRNAKGEITQTASFQSWDKPSARVEPNRKWFTNTRVISQDALDKFRGAVEAQSKDPYSYLLKQNKLPMSLITDNKDKERKDGLIQHKAKIRIESEKFGDTFGPKAQRKRPRLAVSNIEDLANASGKDYSTYEERLEEARLLSGAGDIQPDTGFTGDEDYKNGELTTAREPVFSKGQSKRIWNELYKVIDSSDVIIHVIDCRDPEGTRCRSVEKYMREEAPHKHLVFLLNKCDLVPTSVAAKWVKILSREYPTLAFHASMTNSFGKGSLISLLRQFSSLHSSRKQISVGFIGYPNTGKSSIINTLRKKKVCTTAPIPGETKVWQYITLMKRIYLIDCPGIVPPSITDTPEDILLRGVVRVENVENPAQYMPAVLAKCKRHHLERTYQISKWNDDDGLKPFEDKDEKERLTESINFLEMLARKGGRLLKGGEADMDGVAKMVLNDFLRGKIPWFSAPPKQAGEELLESTKEGSRDEKLGLTHKRKRDLQDDGSVATSAAEGKEEEEEEEEGEDDDDVDDTFTGFDEDGEEDESGIPIASGQGDSADDDSAEEEDEADASP</sequence>
<keyword evidence="4 7" id="KW-0547">Nucleotide-binding</keyword>
<dbReference type="InterPro" id="IPR050755">
    <property type="entry name" value="TRAFAC_YlqF/YawG_RiboMat"/>
</dbReference>
<keyword evidence="11" id="KW-1185">Reference proteome</keyword>
<evidence type="ECO:0000259" key="9">
    <source>
        <dbReference type="PROSITE" id="PS51721"/>
    </source>
</evidence>
<protein>
    <recommendedName>
        <fullName evidence="3 7">Nucleolar GTP-binding protein 2</fullName>
    </recommendedName>
</protein>
<dbReference type="InterPro" id="IPR006073">
    <property type="entry name" value="GTP-bd"/>
</dbReference>
<feature type="region of interest" description="Disordered" evidence="8">
    <location>
        <begin position="1"/>
        <end position="28"/>
    </location>
</feature>
<feature type="compositionally biased region" description="Acidic residues" evidence="8">
    <location>
        <begin position="549"/>
        <end position="580"/>
    </location>
</feature>
<reference evidence="10 11" key="1">
    <citation type="journal article" date="2012" name="PLoS Pathog.">
        <title>Diverse lifestyles and strategies of plant pathogenesis encoded in the genomes of eighteen Dothideomycetes fungi.</title>
        <authorList>
            <person name="Ohm R.A."/>
            <person name="Feau N."/>
            <person name="Henrissat B."/>
            <person name="Schoch C.L."/>
            <person name="Horwitz B.A."/>
            <person name="Barry K.W."/>
            <person name="Condon B.J."/>
            <person name="Copeland A.C."/>
            <person name="Dhillon B."/>
            <person name="Glaser F."/>
            <person name="Hesse C.N."/>
            <person name="Kosti I."/>
            <person name="LaButti K."/>
            <person name="Lindquist E.A."/>
            <person name="Lucas S."/>
            <person name="Salamov A.A."/>
            <person name="Bradshaw R.E."/>
            <person name="Ciuffetti L."/>
            <person name="Hamelin R.C."/>
            <person name="Kema G.H.J."/>
            <person name="Lawrence C."/>
            <person name="Scott J.A."/>
            <person name="Spatafora J.W."/>
            <person name="Turgeon B.G."/>
            <person name="de Wit P.J.G.M."/>
            <person name="Zhong S."/>
            <person name="Goodwin S.B."/>
            <person name="Grigoriev I.V."/>
        </authorList>
    </citation>
    <scope>NUCLEOTIDE SEQUENCE [LARGE SCALE GENOMIC DNA]</scope>
    <source>
        <strain evidence="10 11">SO2202</strain>
    </source>
</reference>
<dbReference type="FunFam" id="3.40.50.300:FF:000559">
    <property type="entry name" value="Nuclear/nucleolar GTPase 2"/>
    <property type="match status" value="1"/>
</dbReference>
<feature type="compositionally biased region" description="Basic and acidic residues" evidence="8">
    <location>
        <begin position="514"/>
        <end position="526"/>
    </location>
</feature>
<dbReference type="EMBL" id="KB456260">
    <property type="protein sequence ID" value="EMF17547.1"/>
    <property type="molecule type" value="Genomic_DNA"/>
</dbReference>
<feature type="domain" description="CP-type G" evidence="9">
    <location>
        <begin position="230"/>
        <end position="391"/>
    </location>
</feature>
<dbReference type="GO" id="GO:0005654">
    <property type="term" value="C:nucleoplasm"/>
    <property type="evidence" value="ECO:0007669"/>
    <property type="project" value="EnsemblFungi"/>
</dbReference>
<name>N1QMH6_SPHMS</name>
<dbReference type="Gene3D" id="1.10.1580.10">
    <property type="match status" value="1"/>
</dbReference>
<evidence type="ECO:0000256" key="1">
    <source>
        <dbReference type="ARBA" id="ARBA00003892"/>
    </source>
</evidence>
<dbReference type="Pfam" id="PF01926">
    <property type="entry name" value="MMR_HSR1"/>
    <property type="match status" value="1"/>
</dbReference>
<dbReference type="GO" id="GO:0030687">
    <property type="term" value="C:preribosome, large subunit precursor"/>
    <property type="evidence" value="ECO:0007669"/>
    <property type="project" value="EnsemblFungi"/>
</dbReference>
<dbReference type="GeneID" id="27907316"/>
<dbReference type="PROSITE" id="PS51721">
    <property type="entry name" value="G_CP"/>
    <property type="match status" value="1"/>
</dbReference>
<proteinExistence type="inferred from homology"/>
<dbReference type="Pfam" id="PF08153">
    <property type="entry name" value="NGP1NT"/>
    <property type="match status" value="1"/>
</dbReference>
<dbReference type="InterPro" id="IPR027417">
    <property type="entry name" value="P-loop_NTPase"/>
</dbReference>
<dbReference type="CDD" id="cd01858">
    <property type="entry name" value="NGP_1"/>
    <property type="match status" value="1"/>
</dbReference>
<dbReference type="PANTHER" id="PTHR11089:SF9">
    <property type="entry name" value="NUCLEOLAR GTP-BINDING PROTEIN 2"/>
    <property type="match status" value="1"/>
</dbReference>
<dbReference type="InterPro" id="IPR023179">
    <property type="entry name" value="GTP-bd_ortho_bundle_sf"/>
</dbReference>
<comment type="similarity">
    <text evidence="7">Belongs to the TRAFAC class YlqF/YawG GTPase family. NOG2 subfamily.</text>
</comment>
<dbReference type="GO" id="GO:2000200">
    <property type="term" value="P:regulation of ribosomal subunit export from nucleus"/>
    <property type="evidence" value="ECO:0007669"/>
    <property type="project" value="EnsemblFungi"/>
</dbReference>
<dbReference type="Gene3D" id="3.40.50.300">
    <property type="entry name" value="P-loop containing nucleotide triphosphate hydrolases"/>
    <property type="match status" value="1"/>
</dbReference>
<dbReference type="GO" id="GO:0000055">
    <property type="term" value="P:ribosomal large subunit export from nucleus"/>
    <property type="evidence" value="ECO:0007669"/>
    <property type="project" value="EnsemblFungi"/>
</dbReference>
<accession>N1QMH6</accession>
<organism evidence="10 11">
    <name type="scientific">Sphaerulina musiva (strain SO2202)</name>
    <name type="common">Poplar stem canker fungus</name>
    <name type="synonym">Septoria musiva</name>
    <dbReference type="NCBI Taxonomy" id="692275"/>
    <lineage>
        <taxon>Eukaryota</taxon>
        <taxon>Fungi</taxon>
        <taxon>Dikarya</taxon>
        <taxon>Ascomycota</taxon>
        <taxon>Pezizomycotina</taxon>
        <taxon>Dothideomycetes</taxon>
        <taxon>Dothideomycetidae</taxon>
        <taxon>Mycosphaerellales</taxon>
        <taxon>Mycosphaerellaceae</taxon>
        <taxon>Sphaerulina</taxon>
    </lineage>
</organism>
<evidence type="ECO:0000256" key="7">
    <source>
        <dbReference type="RuleBase" id="RU364023"/>
    </source>
</evidence>
<feature type="region of interest" description="Disordered" evidence="8">
    <location>
        <begin position="46"/>
        <end position="69"/>
    </location>
</feature>
<feature type="compositionally biased region" description="Polar residues" evidence="8">
    <location>
        <begin position="57"/>
        <end position="67"/>
    </location>
</feature>
<evidence type="ECO:0000256" key="4">
    <source>
        <dbReference type="ARBA" id="ARBA00022741"/>
    </source>
</evidence>
<dbReference type="GO" id="GO:0005525">
    <property type="term" value="F:GTP binding"/>
    <property type="evidence" value="ECO:0007669"/>
    <property type="project" value="UniProtKB-KW"/>
</dbReference>
<dbReference type="HOGENOM" id="CLU_011106_4_0_1"/>
<dbReference type="Proteomes" id="UP000016931">
    <property type="component" value="Unassembled WGS sequence"/>
</dbReference>
<feature type="region of interest" description="Disordered" evidence="8">
    <location>
        <begin position="509"/>
        <end position="607"/>
    </location>
</feature>
<evidence type="ECO:0000256" key="3">
    <source>
        <dbReference type="ARBA" id="ARBA00022127"/>
    </source>
</evidence>
<dbReference type="OrthoDB" id="444945at2759"/>
<feature type="compositionally biased region" description="Acidic residues" evidence="8">
    <location>
        <begin position="591"/>
        <end position="607"/>
    </location>
</feature>
<dbReference type="OMA" id="RTQGFNH"/>
<evidence type="ECO:0000256" key="5">
    <source>
        <dbReference type="ARBA" id="ARBA00023134"/>
    </source>
</evidence>
<dbReference type="InterPro" id="IPR024929">
    <property type="entry name" value="GNL2_CP_dom"/>
</dbReference>
<dbReference type="SUPFAM" id="SSF52540">
    <property type="entry name" value="P-loop containing nucleoside triphosphate hydrolases"/>
    <property type="match status" value="1"/>
</dbReference>
<dbReference type="AlphaFoldDB" id="N1QMH6"/>
<evidence type="ECO:0000256" key="2">
    <source>
        <dbReference type="ARBA" id="ARBA00004604"/>
    </source>
</evidence>
<dbReference type="GO" id="GO:0070180">
    <property type="term" value="F:large ribosomal subunit rRNA binding"/>
    <property type="evidence" value="ECO:0007669"/>
    <property type="project" value="EnsemblFungi"/>
</dbReference>
<gene>
    <name evidence="10" type="ORF">SEPMUDRAFT_77922</name>
</gene>
<dbReference type="PANTHER" id="PTHR11089">
    <property type="entry name" value="GTP-BINDING PROTEIN-RELATED"/>
    <property type="match status" value="1"/>
</dbReference>
<evidence type="ECO:0000313" key="11">
    <source>
        <dbReference type="Proteomes" id="UP000016931"/>
    </source>
</evidence>
<dbReference type="InterPro" id="IPR030378">
    <property type="entry name" value="G_CP_dom"/>
</dbReference>
<keyword evidence="5 7" id="KW-0342">GTP-binding</keyword>
<dbReference type="InterPro" id="IPR012971">
    <property type="entry name" value="NOG2_N_dom"/>
</dbReference>
<feature type="compositionally biased region" description="Basic and acidic residues" evidence="8">
    <location>
        <begin position="1"/>
        <end position="10"/>
    </location>
</feature>
<dbReference type="RefSeq" id="XP_016765668.1">
    <property type="nucleotide sequence ID" value="XM_016910179.1"/>
</dbReference>
<comment type="subcellular location">
    <subcellularLocation>
        <location evidence="2 7">Nucleus</location>
        <location evidence="2 7">Nucleolus</location>
    </subcellularLocation>
</comment>
<dbReference type="PRINTS" id="PR00326">
    <property type="entry name" value="GTP1OBG"/>
</dbReference>
<dbReference type="STRING" id="692275.N1QMH6"/>